<dbReference type="Proteomes" id="UP001163255">
    <property type="component" value="Chromosome"/>
</dbReference>
<name>A0ABY6GPF7_9GAMM</name>
<protein>
    <submittedName>
        <fullName evidence="1">Uncharacterized protein</fullName>
    </submittedName>
</protein>
<evidence type="ECO:0000313" key="2">
    <source>
        <dbReference type="Proteomes" id="UP001163255"/>
    </source>
</evidence>
<evidence type="ECO:0000313" key="1">
    <source>
        <dbReference type="EMBL" id="UYM13993.1"/>
    </source>
</evidence>
<gene>
    <name evidence="1" type="ORF">NX720_13835</name>
</gene>
<sequence length="305" mass="34306">MNSRLILTLGIIGCLYFFTMQIRAEEDRKNHLPLMSELLDKAAHNHPEEINKIKSEYPAFIEYSDQQIQLINSGAQQPQISWGEDLLEGAKVIGMLFFSAALYDIALNLVKNRFKSCDSVRMHRIMSIHNNNFHPFIKNLLILLYVFLGDTLDARKSILLSGIAIALVGRFSPFSEELNWQDLLPFVAFLKTTQLAISSLAGAASLYFAPDIPATSLVYISPHPQALSKLIAASQWFDANISLAIIMISIFHSPRNKVSSSLTDEYRGFTKALTKLFKNNPNDPELQALTLLNVISPYQKNDESE</sequence>
<reference evidence="1" key="1">
    <citation type="submission" date="2022-10" db="EMBL/GenBank/DDBJ databases">
        <title>Completed Genome Sequence of two octocoral isolated bacterium, Endozoicomonas euniceicola EF212T and Endozoicomonas gorgoniicola PS125T.</title>
        <authorList>
            <person name="Chiou Y.-J."/>
            <person name="Chen Y.-H."/>
        </authorList>
    </citation>
    <scope>NUCLEOTIDE SEQUENCE</scope>
    <source>
        <strain evidence="1">EF212</strain>
    </source>
</reference>
<accession>A0ABY6GPF7</accession>
<proteinExistence type="predicted"/>
<dbReference type="EMBL" id="CP103300">
    <property type="protein sequence ID" value="UYM13993.1"/>
    <property type="molecule type" value="Genomic_DNA"/>
</dbReference>
<dbReference type="RefSeq" id="WP_262595393.1">
    <property type="nucleotide sequence ID" value="NZ_CP103300.1"/>
</dbReference>
<organism evidence="1 2">
    <name type="scientific">Endozoicomonas euniceicola</name>
    <dbReference type="NCBI Taxonomy" id="1234143"/>
    <lineage>
        <taxon>Bacteria</taxon>
        <taxon>Pseudomonadati</taxon>
        <taxon>Pseudomonadota</taxon>
        <taxon>Gammaproteobacteria</taxon>
        <taxon>Oceanospirillales</taxon>
        <taxon>Endozoicomonadaceae</taxon>
        <taxon>Endozoicomonas</taxon>
    </lineage>
</organism>
<keyword evidence="2" id="KW-1185">Reference proteome</keyword>